<evidence type="ECO:0000256" key="6">
    <source>
        <dbReference type="ARBA" id="ARBA00023015"/>
    </source>
</evidence>
<dbReference type="EMBL" id="JAEPRE010000171">
    <property type="protein sequence ID" value="KAG2231027.1"/>
    <property type="molecule type" value="Genomic_DNA"/>
</dbReference>
<dbReference type="Pfam" id="PF00096">
    <property type="entry name" value="zf-C2H2"/>
    <property type="match status" value="2"/>
</dbReference>
<keyword evidence="3" id="KW-0677">Repeat</keyword>
<evidence type="ECO:0000259" key="11">
    <source>
        <dbReference type="PROSITE" id="PS50157"/>
    </source>
</evidence>
<dbReference type="PANTHER" id="PTHR46179:SF13">
    <property type="entry name" value="C2H2-TYPE DOMAIN-CONTAINING PROTEIN"/>
    <property type="match status" value="1"/>
</dbReference>
<dbReference type="InterPro" id="IPR051061">
    <property type="entry name" value="Zinc_finger_trans_reg"/>
</dbReference>
<feature type="region of interest" description="Disordered" evidence="10">
    <location>
        <begin position="175"/>
        <end position="226"/>
    </location>
</feature>
<dbReference type="GO" id="GO:0008270">
    <property type="term" value="F:zinc ion binding"/>
    <property type="evidence" value="ECO:0007669"/>
    <property type="project" value="UniProtKB-KW"/>
</dbReference>
<evidence type="ECO:0000256" key="5">
    <source>
        <dbReference type="ARBA" id="ARBA00022833"/>
    </source>
</evidence>
<evidence type="ECO:0000256" key="8">
    <source>
        <dbReference type="ARBA" id="ARBA00023242"/>
    </source>
</evidence>
<dbReference type="PROSITE" id="PS50157">
    <property type="entry name" value="ZINC_FINGER_C2H2_2"/>
    <property type="match status" value="2"/>
</dbReference>
<sequence>MYSSSTYQPTFDLSSASHLSPSDIDFDRCLNTGSYQRHDSIDYSRRPSYFTGLLGSTNNNSEASYSDHEQQTPSPFNSYEDYQYHHPLDSSNNKRRLSTLVELPHLATTSTTGSPQRCNSSPMIYANPAVDMYSPQTYLTNHHQYNNSYHPLCAPTVDSSMIVAATIPSDTIYRERASSSSSSSSDSALSVSPPPTHRRTSKVNVKSPLKPTRSRGRRVSNSPSIAGQKVFTCKHDNCGKVFKRSEHLKRHIRSIHTLEKPFECPYQTCSKRFSRSDNLNQHIRIHRHTGKDKNNNNSTSTPTAVTSSNRSSSFSNYMPTY</sequence>
<reference evidence="12" key="1">
    <citation type="submission" date="2021-01" db="EMBL/GenBank/DDBJ databases">
        <title>Metabolic potential, ecology and presence of endohyphal bacteria is reflected in genomic diversity of Mucoromycotina.</title>
        <authorList>
            <person name="Muszewska A."/>
            <person name="Okrasinska A."/>
            <person name="Steczkiewicz K."/>
            <person name="Drgas O."/>
            <person name="Orlowska M."/>
            <person name="Perlinska-Lenart U."/>
            <person name="Aleksandrzak-Piekarczyk T."/>
            <person name="Szatraj K."/>
            <person name="Zielenkiewicz U."/>
            <person name="Pilsyk S."/>
            <person name="Malc E."/>
            <person name="Mieczkowski P."/>
            <person name="Kruszewska J.S."/>
            <person name="Biernat P."/>
            <person name="Pawlowska J."/>
        </authorList>
    </citation>
    <scope>NUCLEOTIDE SEQUENCE</scope>
    <source>
        <strain evidence="12">WA0000018081</strain>
    </source>
</reference>
<dbReference type="SMART" id="SM00355">
    <property type="entry name" value="ZnF_C2H2"/>
    <property type="match status" value="2"/>
</dbReference>
<evidence type="ECO:0000256" key="3">
    <source>
        <dbReference type="ARBA" id="ARBA00022737"/>
    </source>
</evidence>
<evidence type="ECO:0000256" key="7">
    <source>
        <dbReference type="ARBA" id="ARBA00023163"/>
    </source>
</evidence>
<feature type="domain" description="C2H2-type" evidence="11">
    <location>
        <begin position="262"/>
        <end position="293"/>
    </location>
</feature>
<keyword evidence="13" id="KW-1185">Reference proteome</keyword>
<name>A0A8H7SMT1_9FUNG</name>
<dbReference type="PROSITE" id="PS00028">
    <property type="entry name" value="ZINC_FINGER_C2H2_1"/>
    <property type="match status" value="2"/>
</dbReference>
<feature type="compositionally biased region" description="Polar residues" evidence="10">
    <location>
        <begin position="295"/>
        <end position="306"/>
    </location>
</feature>
<feature type="compositionally biased region" description="Low complexity" evidence="10">
    <location>
        <begin position="178"/>
        <end position="191"/>
    </location>
</feature>
<feature type="compositionally biased region" description="Low complexity" evidence="10">
    <location>
        <begin position="307"/>
        <end position="321"/>
    </location>
</feature>
<keyword evidence="7" id="KW-0804">Transcription</keyword>
<comment type="caution">
    <text evidence="12">The sequence shown here is derived from an EMBL/GenBank/DDBJ whole genome shotgun (WGS) entry which is preliminary data.</text>
</comment>
<dbReference type="AlphaFoldDB" id="A0A8H7SMT1"/>
<evidence type="ECO:0000256" key="4">
    <source>
        <dbReference type="ARBA" id="ARBA00022771"/>
    </source>
</evidence>
<dbReference type="GO" id="GO:0000981">
    <property type="term" value="F:DNA-binding transcription factor activity, RNA polymerase II-specific"/>
    <property type="evidence" value="ECO:0007669"/>
    <property type="project" value="UniProtKB-ARBA"/>
</dbReference>
<feature type="domain" description="C2H2-type" evidence="11">
    <location>
        <begin position="231"/>
        <end position="261"/>
    </location>
</feature>
<protein>
    <recommendedName>
        <fullName evidence="11">C2H2-type domain-containing protein</fullName>
    </recommendedName>
</protein>
<dbReference type="Gene3D" id="3.30.160.60">
    <property type="entry name" value="Classic Zinc Finger"/>
    <property type="match status" value="2"/>
</dbReference>
<dbReference type="SUPFAM" id="SSF57667">
    <property type="entry name" value="beta-beta-alpha zinc fingers"/>
    <property type="match status" value="1"/>
</dbReference>
<accession>A0A8H7SMT1</accession>
<keyword evidence="6" id="KW-0805">Transcription regulation</keyword>
<dbReference type="Proteomes" id="UP000613177">
    <property type="component" value="Unassembled WGS sequence"/>
</dbReference>
<dbReference type="PANTHER" id="PTHR46179">
    <property type="entry name" value="ZINC FINGER PROTEIN"/>
    <property type="match status" value="1"/>
</dbReference>
<dbReference type="FunFam" id="3.30.160.60:FF:000072">
    <property type="entry name" value="zinc finger protein 143 isoform X1"/>
    <property type="match status" value="2"/>
</dbReference>
<evidence type="ECO:0000313" key="12">
    <source>
        <dbReference type="EMBL" id="KAG2231027.1"/>
    </source>
</evidence>
<evidence type="ECO:0000256" key="10">
    <source>
        <dbReference type="SAM" id="MobiDB-lite"/>
    </source>
</evidence>
<proteinExistence type="predicted"/>
<dbReference type="GO" id="GO:0005634">
    <property type="term" value="C:nucleus"/>
    <property type="evidence" value="ECO:0007669"/>
    <property type="project" value="UniProtKB-SubCell"/>
</dbReference>
<evidence type="ECO:0000256" key="2">
    <source>
        <dbReference type="ARBA" id="ARBA00022723"/>
    </source>
</evidence>
<evidence type="ECO:0000256" key="1">
    <source>
        <dbReference type="ARBA" id="ARBA00004123"/>
    </source>
</evidence>
<evidence type="ECO:0000256" key="9">
    <source>
        <dbReference type="PROSITE-ProRule" id="PRU00042"/>
    </source>
</evidence>
<comment type="subcellular location">
    <subcellularLocation>
        <location evidence="1">Nucleus</location>
    </subcellularLocation>
</comment>
<keyword evidence="8" id="KW-0539">Nucleus</keyword>
<keyword evidence="4 9" id="KW-0863">Zinc-finger</keyword>
<dbReference type="GO" id="GO:0000978">
    <property type="term" value="F:RNA polymerase II cis-regulatory region sequence-specific DNA binding"/>
    <property type="evidence" value="ECO:0007669"/>
    <property type="project" value="UniProtKB-ARBA"/>
</dbReference>
<gene>
    <name evidence="12" type="ORF">INT48_006358</name>
</gene>
<feature type="region of interest" description="Disordered" evidence="10">
    <location>
        <begin position="59"/>
        <end position="92"/>
    </location>
</feature>
<evidence type="ECO:0000313" key="13">
    <source>
        <dbReference type="Proteomes" id="UP000613177"/>
    </source>
</evidence>
<keyword evidence="2" id="KW-0479">Metal-binding</keyword>
<keyword evidence="5" id="KW-0862">Zinc</keyword>
<dbReference type="InterPro" id="IPR036236">
    <property type="entry name" value="Znf_C2H2_sf"/>
</dbReference>
<dbReference type="InterPro" id="IPR013087">
    <property type="entry name" value="Znf_C2H2_type"/>
</dbReference>
<feature type="region of interest" description="Disordered" evidence="10">
    <location>
        <begin position="287"/>
        <end position="321"/>
    </location>
</feature>
<organism evidence="12 13">
    <name type="scientific">Thamnidium elegans</name>
    <dbReference type="NCBI Taxonomy" id="101142"/>
    <lineage>
        <taxon>Eukaryota</taxon>
        <taxon>Fungi</taxon>
        <taxon>Fungi incertae sedis</taxon>
        <taxon>Mucoromycota</taxon>
        <taxon>Mucoromycotina</taxon>
        <taxon>Mucoromycetes</taxon>
        <taxon>Mucorales</taxon>
        <taxon>Mucorineae</taxon>
        <taxon>Mucoraceae</taxon>
        <taxon>Thamnidium</taxon>
    </lineage>
</organism>